<evidence type="ECO:0000259" key="8">
    <source>
        <dbReference type="Pfam" id="PF23262"/>
    </source>
</evidence>
<evidence type="ECO:0000256" key="5">
    <source>
        <dbReference type="ARBA" id="ARBA00044504"/>
    </source>
</evidence>
<feature type="transmembrane region" description="Helical" evidence="6">
    <location>
        <begin position="346"/>
        <end position="368"/>
    </location>
</feature>
<evidence type="ECO:0000256" key="2">
    <source>
        <dbReference type="ARBA" id="ARBA00022692"/>
    </source>
</evidence>
<keyword evidence="4 6" id="KW-0472">Membrane</keyword>
<dbReference type="InterPro" id="IPR056555">
    <property type="entry name" value="NFD4_C"/>
</dbReference>
<evidence type="ECO:0000259" key="7">
    <source>
        <dbReference type="Pfam" id="PF06813"/>
    </source>
</evidence>
<reference evidence="9" key="1">
    <citation type="submission" date="2023-03" db="EMBL/GenBank/DDBJ databases">
        <authorList>
            <person name="Julca I."/>
        </authorList>
    </citation>
    <scope>NUCLEOTIDE SEQUENCE</scope>
</reference>
<feature type="transmembrane region" description="Helical" evidence="6">
    <location>
        <begin position="12"/>
        <end position="34"/>
    </location>
</feature>
<feature type="transmembrane region" description="Helical" evidence="6">
    <location>
        <begin position="207"/>
        <end position="228"/>
    </location>
</feature>
<accession>A0AAV1CZ18</accession>
<dbReference type="PANTHER" id="PTHR21576:SF154">
    <property type="entry name" value="OS04G0502800 PROTEIN"/>
    <property type="match status" value="1"/>
</dbReference>
<evidence type="ECO:0000313" key="9">
    <source>
        <dbReference type="EMBL" id="CAI9100924.1"/>
    </source>
</evidence>
<dbReference type="Pfam" id="PF06813">
    <property type="entry name" value="Nodulin-like"/>
    <property type="match status" value="1"/>
</dbReference>
<feature type="transmembrane region" description="Helical" evidence="6">
    <location>
        <begin position="438"/>
        <end position="460"/>
    </location>
</feature>
<dbReference type="AlphaFoldDB" id="A0AAV1CZ18"/>
<protein>
    <submittedName>
        <fullName evidence="9">OLC1v1038114C1</fullName>
    </submittedName>
</protein>
<comment type="subcellular location">
    <subcellularLocation>
        <location evidence="1">Membrane</location>
        <topology evidence="1">Multi-pass membrane protein</topology>
    </subcellularLocation>
</comment>
<evidence type="ECO:0000313" key="10">
    <source>
        <dbReference type="Proteomes" id="UP001161247"/>
    </source>
</evidence>
<dbReference type="PANTHER" id="PTHR21576">
    <property type="entry name" value="UNCHARACTERIZED NODULIN-LIKE PROTEIN"/>
    <property type="match status" value="1"/>
</dbReference>
<dbReference type="Pfam" id="PF23262">
    <property type="entry name" value="NFD4_C"/>
    <property type="match status" value="1"/>
</dbReference>
<evidence type="ECO:0000256" key="6">
    <source>
        <dbReference type="SAM" id="Phobius"/>
    </source>
</evidence>
<feature type="transmembrane region" description="Helical" evidence="6">
    <location>
        <begin position="76"/>
        <end position="97"/>
    </location>
</feature>
<dbReference type="Proteomes" id="UP001161247">
    <property type="component" value="Chromosome 3"/>
</dbReference>
<feature type="domain" description="Nodulin-like" evidence="7">
    <location>
        <begin position="11"/>
        <end position="258"/>
    </location>
</feature>
<name>A0AAV1CZ18_OLDCO</name>
<gene>
    <name evidence="9" type="ORF">OLC1_LOCUS10631</name>
</gene>
<keyword evidence="2 6" id="KW-0812">Transmembrane</keyword>
<evidence type="ECO:0000256" key="1">
    <source>
        <dbReference type="ARBA" id="ARBA00004141"/>
    </source>
</evidence>
<dbReference type="CDD" id="cd17354">
    <property type="entry name" value="MFS_Mch1p_like"/>
    <property type="match status" value="1"/>
</dbReference>
<dbReference type="InterPro" id="IPR010658">
    <property type="entry name" value="Nodulin-like"/>
</dbReference>
<evidence type="ECO:0000256" key="4">
    <source>
        <dbReference type="ARBA" id="ARBA00023136"/>
    </source>
</evidence>
<keyword evidence="10" id="KW-1185">Reference proteome</keyword>
<feature type="domain" description="NFD4 C-terminal" evidence="8">
    <location>
        <begin position="341"/>
        <end position="542"/>
    </location>
</feature>
<proteinExistence type="inferred from homology"/>
<feature type="transmembrane region" description="Helical" evidence="6">
    <location>
        <begin position="144"/>
        <end position="165"/>
    </location>
</feature>
<evidence type="ECO:0000256" key="3">
    <source>
        <dbReference type="ARBA" id="ARBA00022989"/>
    </source>
</evidence>
<dbReference type="Gene3D" id="1.20.1250.20">
    <property type="entry name" value="MFS general substrate transporter like domains"/>
    <property type="match status" value="1"/>
</dbReference>
<dbReference type="GO" id="GO:0016020">
    <property type="term" value="C:membrane"/>
    <property type="evidence" value="ECO:0007669"/>
    <property type="project" value="UniProtKB-SubCell"/>
</dbReference>
<keyword evidence="3 6" id="KW-1133">Transmembrane helix</keyword>
<feature type="transmembrane region" description="Helical" evidence="6">
    <location>
        <begin position="234"/>
        <end position="256"/>
    </location>
</feature>
<feature type="transmembrane region" description="Helical" evidence="6">
    <location>
        <begin position="472"/>
        <end position="496"/>
    </location>
</feature>
<dbReference type="InterPro" id="IPR036259">
    <property type="entry name" value="MFS_trans_sf"/>
</dbReference>
<dbReference type="SUPFAM" id="SSF103473">
    <property type="entry name" value="MFS general substrate transporter"/>
    <property type="match status" value="2"/>
</dbReference>
<dbReference type="EMBL" id="OX459120">
    <property type="protein sequence ID" value="CAI9100924.1"/>
    <property type="molecule type" value="Genomic_DNA"/>
</dbReference>
<feature type="transmembrane region" description="Helical" evidence="6">
    <location>
        <begin position="171"/>
        <end position="195"/>
    </location>
</feature>
<feature type="transmembrane region" description="Helical" evidence="6">
    <location>
        <begin position="109"/>
        <end position="132"/>
    </location>
</feature>
<feature type="transmembrane region" description="Helical" evidence="6">
    <location>
        <begin position="380"/>
        <end position="401"/>
    </location>
</feature>
<organism evidence="9 10">
    <name type="scientific">Oldenlandia corymbosa var. corymbosa</name>
    <dbReference type="NCBI Taxonomy" id="529605"/>
    <lineage>
        <taxon>Eukaryota</taxon>
        <taxon>Viridiplantae</taxon>
        <taxon>Streptophyta</taxon>
        <taxon>Embryophyta</taxon>
        <taxon>Tracheophyta</taxon>
        <taxon>Spermatophyta</taxon>
        <taxon>Magnoliopsida</taxon>
        <taxon>eudicotyledons</taxon>
        <taxon>Gunneridae</taxon>
        <taxon>Pentapetalae</taxon>
        <taxon>asterids</taxon>
        <taxon>lamiids</taxon>
        <taxon>Gentianales</taxon>
        <taxon>Rubiaceae</taxon>
        <taxon>Rubioideae</taxon>
        <taxon>Spermacoceae</taxon>
        <taxon>Hedyotis-Oldenlandia complex</taxon>
        <taxon>Oldenlandia</taxon>
    </lineage>
</organism>
<feature type="transmembrane region" description="Helical" evidence="6">
    <location>
        <begin position="413"/>
        <end position="432"/>
    </location>
</feature>
<feature type="transmembrane region" description="Helical" evidence="6">
    <location>
        <begin position="516"/>
        <end position="535"/>
    </location>
</feature>
<sequence length="560" mass="60400">MVTLKVGTRPPWVGLGVSAWLLIASGNAATFPLYSHSLKSILGFNQHQLTLLGVACDIGENMGLVPGIVCNKFPPWVIISVGAFSCCFGYGVLWLALTRTVPTLPYWMLWVALCIATNSSTWLSTAVVVTNLRNFPLSRGTVAGILKGYIGLSAAVFTEIYSALLHQSSSMLLLFLAIGIPSLCLVLMCYVRPCIPASGDDASVSSYFLFIQAASVVLGICLLAASILNSVLPLIAPVSLMFVAIMVLLLITPLVIPLKMTLYPSNSGESASSSEPENLVVRNYEWQFKTEPLLAPSSSSGSLNGSDSVSEVDVLLAEGHGTIRKRRRPRRGEDFTFAEALVKADFWLLFLVYFVGVGSGVTVLNNLAQIGIAQGVENTTLLLCIFSFCNFVGRLGGGILSEIFVRSRTMPRTIWITCTQVVMSIVYLLFASAMTGTLYAATALLGVCYGVQFSVMIPTASELFGLKHFGMIINFMSLGNPLGASLFSVLLAGILYDYEAAKQHRKSCIGPHCFRITFMVLAGVSSVGVMLSIVLTKRIKPVYQMLYSGGSFRMPQNSNK</sequence>
<comment type="similarity">
    <text evidence="5">Belongs to the major facilitator superfamily. Phosphate:H(+) symporter (TC 2.A.1.9) family.</text>
</comment>